<dbReference type="PANTHER" id="PTHR23159:SF31">
    <property type="entry name" value="CENTROSOME-ASSOCIATED PROTEIN CEP250 ISOFORM X1"/>
    <property type="match status" value="1"/>
</dbReference>
<dbReference type="SMART" id="SM00243">
    <property type="entry name" value="GAS2"/>
    <property type="match status" value="1"/>
</dbReference>
<dbReference type="PANTHER" id="PTHR23159">
    <property type="entry name" value="CENTROSOMAL PROTEIN 2"/>
    <property type="match status" value="1"/>
</dbReference>
<feature type="domain" description="GAR" evidence="6">
    <location>
        <begin position="1847"/>
        <end position="1925"/>
    </location>
</feature>
<evidence type="ECO:0000313" key="8">
    <source>
        <dbReference type="Proteomes" id="UP000383932"/>
    </source>
</evidence>
<feature type="region of interest" description="Disordered" evidence="4">
    <location>
        <begin position="1953"/>
        <end position="2054"/>
    </location>
</feature>
<keyword evidence="2" id="KW-0963">Cytoplasm</keyword>
<feature type="compositionally biased region" description="Polar residues" evidence="4">
    <location>
        <begin position="448"/>
        <end position="468"/>
    </location>
</feature>
<name>A0A5N5QWG1_9AGAM</name>
<dbReference type="OrthoDB" id="10017054at2759"/>
<reference evidence="7 8" key="1">
    <citation type="journal article" date="2019" name="Fungal Biol. Biotechnol.">
        <title>Draft genome sequence of fastidious pathogen Ceratobasidium theobromae, which causes vascular-streak dieback in Theobroma cacao.</title>
        <authorList>
            <person name="Ali S.S."/>
            <person name="Asman A."/>
            <person name="Shao J."/>
            <person name="Firmansyah A.P."/>
            <person name="Susilo A.W."/>
            <person name="Rosmana A."/>
            <person name="McMahon P."/>
            <person name="Junaid M."/>
            <person name="Guest D."/>
            <person name="Kheng T.Y."/>
            <person name="Meinhardt L.W."/>
            <person name="Bailey B.A."/>
        </authorList>
    </citation>
    <scope>NUCLEOTIDE SEQUENCE [LARGE SCALE GENOMIC DNA]</scope>
    <source>
        <strain evidence="7 8">CT2</strain>
    </source>
</reference>
<dbReference type="Pfam" id="PF02187">
    <property type="entry name" value="GAS2"/>
    <property type="match status" value="1"/>
</dbReference>
<keyword evidence="3" id="KW-0206">Cytoskeleton</keyword>
<dbReference type="Proteomes" id="UP000383932">
    <property type="component" value="Unassembled WGS sequence"/>
</dbReference>
<dbReference type="Gene3D" id="3.30.920.20">
    <property type="entry name" value="Gas2-like domain"/>
    <property type="match status" value="1"/>
</dbReference>
<evidence type="ECO:0000256" key="3">
    <source>
        <dbReference type="ARBA" id="ARBA00023212"/>
    </source>
</evidence>
<proteinExistence type="predicted"/>
<feature type="compositionally biased region" description="Polar residues" evidence="4">
    <location>
        <begin position="1763"/>
        <end position="1786"/>
    </location>
</feature>
<feature type="region of interest" description="Disordered" evidence="4">
    <location>
        <begin position="1262"/>
        <end position="1284"/>
    </location>
</feature>
<feature type="compositionally biased region" description="Polar residues" evidence="4">
    <location>
        <begin position="1684"/>
        <end position="1694"/>
    </location>
</feature>
<comment type="caution">
    <text evidence="7">The sequence shown here is derived from an EMBL/GenBank/DDBJ whole genome shotgun (WGS) entry which is preliminary data.</text>
</comment>
<keyword evidence="5" id="KW-0812">Transmembrane</keyword>
<sequence length="2054" mass="227657">MVSVENNVSSEQERPQTWSTDFPTLVSQVPQRPGISHLLLFTSLFVPLVFLPYVPLRRHMLQQARQMEALKTQLGSQLAVTKETSRKLTSAIHENHRLAREIQGLRVTLQRVNGGIEGIRLENKEREQRDLAQSQWNKDVLGAIERMQKDTRPLTPETFKQLSEALAHLAAFVEAEERRNGLNQGLEDESKGVGVMRALAMRLLSVSGMEQTAGEVKKPEVSVTTPSRSTSVHDIYELSPTRTMGESARSMSAATQPNPAAGSSTQTIESGKGQAETLASEEVIELQAFLERREWIEDKIRLLEKMPPIDVFGGVSELVASSTTPITCLPSREELAKWVAEHDKIEQEAEQFDAGDMNRLKKFTKAATQRNLSREDTDLIEVTLTTLLALDRLLHLLRGRAENLELMSIRLTWEEQRLFAWNERQSILTDLQAFIANRAQWTPECYDQQPQPSASTLDRRLSSASNASGPPADATSGIAPTRSAFSRSSRFMLAEVLSLDAAQFSTRLVGLNKSVAASGKTLDKLIDSSHRKPVPDELLDEQDKIENDNSATEGLGKFAMAMIMQWKKSDEIYGELKKDRAAALALREEIESAKLQHPSQKLNESFMARSAALTARLAVIGDPATSRSFPRPSHPLFPNQNTANATLTKLLSTELAISAKAIREAAESAAQYQSMAQNLIQVERLRDSMIALTTRLESVTQHFTTGIPSQDGDGSIPNVEDASCLNPTRHGAFLALLPATLKEHDAADKEANQTKSQCQALLLKIGTGGIDSNLKSDVLAAMRRLEEQQELAHTARKTVHGRIEIMREARSIKGSVANIQETTISLRRQIIRSLQHHRWKPQRVQDGRPLTPESPAPTNIQPLLTPSDALLQADVLTTQAASTVEKPLLTLSPSLGPSLSSALEDMQRSLTHRIREVRRLTSLWESVKRQTAAMDSVRREAHNFEADLADLIYQYDTTLDQSTNEPGAYNEITSRESELKVSLDIINERAQQFISTLSTRVPFIANSAHSEAFTVSNSNDDPDAPGRLPFALISLDDSVRADANAYAVSISGSLAVLAKKSNYLSIALLAQNFENFKKPVIQELSETSQFIASIQASLSKLEASQPVVEQETPVLDILSSFEDRVNDVMKDFSPRINSKLASVRHVFAKMTAAPGAGDSFVQERYLNSRSRDVEKIAALVESASRDLSALANRIASSKLLETRRIEAEQAKALAALRAKEEAEERARLEAEIARFAEEERKRKELEEIRRVEAEKARIEAEEAAKQAEEERQRTQQAEQARLKAEREAEMLERQRLRDEELARVDAEKRRLEAEAEAHREAEAAARRELEENRRREQEMISKLVAEREAHEIEQRKRRDTETERLAEESRLRAEVARQESEILRLEEEIRKDREGRRSVDIAGADEFGRIPTNSASALVVVSPDGAMGDSELFGFDSAHHTNTMSEEMVQLKAKIASIRSELRDIGINALARPSLNAPFPVKTDVDKMRVRFLRLQKERSKLPESSPNPLLNAELTSLKFEVDNSVILMAHLSRLTEFVKRLAVCDGALSELLNHIDSYPTLPALDDLVHHFSDPKESPKSQMGARLKFTEGVVNKVKACAESLSEDKRVVEESRRIQQTWEELHDMANDCLIEMPSRPSTSASINSTSVSSVRRRSVVPSASAPSPLDLSTKRGPSTPRMNVGPQSSRTPSQTSNSRRPSSRISTRSVSGPSLSTPKGPSNPIAPIAHGTGSLRVRQRTTSTSSNASTGIFGTSSRLLASTFSSRQRANRSSVNLSTPRPESRLTSYGHPHSRGPSPSPPSSYQTPSRGSTWSKARRSSLGGALSQSLKSPPEAPIPKPRRTYVPNPTNKLDVAVGAVVNQLPVDINIEASEENWKDQSGKYWIGDDDPKLCYCRILRSSTVMVRVGGGWVELSKFIKDHFADLFRLLPITSPPHAPQHEGPRWISSATLREEADNTPTRPLRQIISKPGTPEPIARRAPSRASVSPGASFRTPTGVSPNAGSSSTHSSPLTPIQFMRRVEDQGPRVRPTSPLSRSVRGRGQPLGTTRPMVWR</sequence>
<dbReference type="PROSITE" id="PS51460">
    <property type="entry name" value="GAR"/>
    <property type="match status" value="1"/>
</dbReference>
<feature type="region of interest" description="Disordered" evidence="4">
    <location>
        <begin position="839"/>
        <end position="860"/>
    </location>
</feature>
<dbReference type="SUPFAM" id="SSF143575">
    <property type="entry name" value="GAS2 domain-like"/>
    <property type="match status" value="1"/>
</dbReference>
<dbReference type="GO" id="GO:0005856">
    <property type="term" value="C:cytoskeleton"/>
    <property type="evidence" value="ECO:0007669"/>
    <property type="project" value="UniProtKB-SubCell"/>
</dbReference>
<evidence type="ECO:0000256" key="5">
    <source>
        <dbReference type="SAM" id="Phobius"/>
    </source>
</evidence>
<feature type="compositionally biased region" description="Low complexity" evidence="4">
    <location>
        <begin position="1787"/>
        <end position="1809"/>
    </location>
</feature>
<gene>
    <name evidence="7" type="ORF">CTheo_967</name>
</gene>
<feature type="compositionally biased region" description="Low complexity" evidence="4">
    <location>
        <begin position="1636"/>
        <end position="1667"/>
    </location>
</feature>
<feature type="region of interest" description="Disordered" evidence="4">
    <location>
        <begin position="445"/>
        <end position="480"/>
    </location>
</feature>
<feature type="compositionally biased region" description="Polar residues" evidence="4">
    <location>
        <begin position="1739"/>
        <end position="1751"/>
    </location>
</feature>
<feature type="transmembrane region" description="Helical" evidence="5">
    <location>
        <begin position="38"/>
        <end position="56"/>
    </location>
</feature>
<keyword evidence="5" id="KW-0472">Membrane</keyword>
<dbReference type="GO" id="GO:0008017">
    <property type="term" value="F:microtubule binding"/>
    <property type="evidence" value="ECO:0007669"/>
    <property type="project" value="InterPro"/>
</dbReference>
<protein>
    <submittedName>
        <fullName evidence="7">GAS2 domain containing protein</fullName>
    </submittedName>
</protein>
<feature type="region of interest" description="Disordered" evidence="4">
    <location>
        <begin position="242"/>
        <end position="267"/>
    </location>
</feature>
<feature type="region of interest" description="Disordered" evidence="4">
    <location>
        <begin position="1763"/>
        <end position="1846"/>
    </location>
</feature>
<dbReference type="EMBL" id="SSOP01000008">
    <property type="protein sequence ID" value="KAB5595506.1"/>
    <property type="molecule type" value="Genomic_DNA"/>
</dbReference>
<feature type="region of interest" description="Disordered" evidence="4">
    <location>
        <begin position="1348"/>
        <end position="1369"/>
    </location>
</feature>
<keyword evidence="5" id="KW-1133">Transmembrane helix</keyword>
<evidence type="ECO:0000259" key="6">
    <source>
        <dbReference type="PROSITE" id="PS51460"/>
    </source>
</evidence>
<feature type="compositionally biased region" description="Low complexity" evidence="4">
    <location>
        <begin position="1695"/>
        <end position="1713"/>
    </location>
</feature>
<comment type="subcellular location">
    <subcellularLocation>
        <location evidence="1">Cytoplasm</location>
        <location evidence="1">Cytoskeleton</location>
    </subcellularLocation>
</comment>
<evidence type="ECO:0000256" key="4">
    <source>
        <dbReference type="SAM" id="MobiDB-lite"/>
    </source>
</evidence>
<organism evidence="7 8">
    <name type="scientific">Ceratobasidium theobromae</name>
    <dbReference type="NCBI Taxonomy" id="1582974"/>
    <lineage>
        <taxon>Eukaryota</taxon>
        <taxon>Fungi</taxon>
        <taxon>Dikarya</taxon>
        <taxon>Basidiomycota</taxon>
        <taxon>Agaricomycotina</taxon>
        <taxon>Agaricomycetes</taxon>
        <taxon>Cantharellales</taxon>
        <taxon>Ceratobasidiaceae</taxon>
        <taxon>Ceratobasidium</taxon>
    </lineage>
</organism>
<evidence type="ECO:0000256" key="2">
    <source>
        <dbReference type="ARBA" id="ARBA00022490"/>
    </source>
</evidence>
<dbReference type="InterPro" id="IPR036534">
    <property type="entry name" value="GAR_dom_sf"/>
</dbReference>
<feature type="compositionally biased region" description="Polar residues" evidence="4">
    <location>
        <begin position="1993"/>
        <end position="2013"/>
    </location>
</feature>
<accession>A0A5N5QWG1</accession>
<feature type="compositionally biased region" description="Basic and acidic residues" evidence="4">
    <location>
        <begin position="1262"/>
        <end position="1273"/>
    </location>
</feature>
<evidence type="ECO:0000256" key="1">
    <source>
        <dbReference type="ARBA" id="ARBA00004245"/>
    </source>
</evidence>
<keyword evidence="8" id="KW-1185">Reference proteome</keyword>
<feature type="region of interest" description="Disordered" evidence="4">
    <location>
        <begin position="1634"/>
        <end position="1751"/>
    </location>
</feature>
<evidence type="ECO:0000313" key="7">
    <source>
        <dbReference type="EMBL" id="KAB5595506.1"/>
    </source>
</evidence>
<dbReference type="InterPro" id="IPR003108">
    <property type="entry name" value="GAR_dom"/>
</dbReference>